<dbReference type="InterPro" id="IPR016071">
    <property type="entry name" value="Staphylococal_nuclease_OB-fold"/>
</dbReference>
<feature type="domain" description="TNase-like" evidence="1">
    <location>
        <begin position="1"/>
        <end position="42"/>
    </location>
</feature>
<reference evidence="2 3" key="1">
    <citation type="submission" date="2019-07" db="EMBL/GenBank/DDBJ databases">
        <title>Draft genome Sequence of Chlorobium phaeovibrioides sp. strain PhvTcv-s14, from the Phylum Chlorobi.</title>
        <authorList>
            <person name="Babenko V."/>
            <person name="Boldyreva D."/>
            <person name="Kanygina A."/>
            <person name="Selezneva O."/>
            <person name="Akopiyan T."/>
            <person name="Lunina O."/>
        </authorList>
    </citation>
    <scope>NUCLEOTIDE SEQUENCE [LARGE SCALE GENOMIC DNA]</scope>
    <source>
        <strain evidence="2 3">GrTcv12</strain>
    </source>
</reference>
<sequence>MVFGKVVELERIDKDRYGRSIGWVTVNGRSLNRELLIGPLACPVGKRSAKQADLAVV</sequence>
<dbReference type="Pfam" id="PF00565">
    <property type="entry name" value="SNase"/>
    <property type="match status" value="1"/>
</dbReference>
<dbReference type="Gene3D" id="2.40.50.90">
    <property type="match status" value="1"/>
</dbReference>
<dbReference type="InterPro" id="IPR035437">
    <property type="entry name" value="SNase_OB-fold_sf"/>
</dbReference>
<dbReference type="EMBL" id="VMRG01000001">
    <property type="protein sequence ID" value="KAA6233363.1"/>
    <property type="molecule type" value="Genomic_DNA"/>
</dbReference>
<name>A0A5M8ID82_CHLPH</name>
<dbReference type="AlphaFoldDB" id="A0A5M8ID82"/>
<gene>
    <name evidence="2" type="ORF">FP507_05080</name>
</gene>
<dbReference type="Proteomes" id="UP000327458">
    <property type="component" value="Unassembled WGS sequence"/>
</dbReference>
<evidence type="ECO:0000259" key="1">
    <source>
        <dbReference type="Pfam" id="PF00565"/>
    </source>
</evidence>
<accession>A0A5M8ID82</accession>
<organism evidence="2 3">
    <name type="scientific">Chlorobium phaeovibrioides</name>
    <dbReference type="NCBI Taxonomy" id="1094"/>
    <lineage>
        <taxon>Bacteria</taxon>
        <taxon>Pseudomonadati</taxon>
        <taxon>Chlorobiota</taxon>
        <taxon>Chlorobiia</taxon>
        <taxon>Chlorobiales</taxon>
        <taxon>Chlorobiaceae</taxon>
        <taxon>Chlorobium/Pelodictyon group</taxon>
        <taxon>Chlorobium</taxon>
    </lineage>
</organism>
<comment type="caution">
    <text evidence="2">The sequence shown here is derived from an EMBL/GenBank/DDBJ whole genome shotgun (WGS) entry which is preliminary data.</text>
</comment>
<protein>
    <submittedName>
        <fullName evidence="2">Thermonuclease family protein</fullName>
    </submittedName>
</protein>
<proteinExistence type="predicted"/>
<evidence type="ECO:0000313" key="3">
    <source>
        <dbReference type="Proteomes" id="UP000327458"/>
    </source>
</evidence>
<dbReference type="SUPFAM" id="SSF50199">
    <property type="entry name" value="Staphylococcal nuclease"/>
    <property type="match status" value="1"/>
</dbReference>
<evidence type="ECO:0000313" key="2">
    <source>
        <dbReference type="EMBL" id="KAA6233363.1"/>
    </source>
</evidence>